<proteinExistence type="predicted"/>
<dbReference type="Pfam" id="PF06586">
    <property type="entry name" value="TraK_N"/>
    <property type="match status" value="1"/>
</dbReference>
<protein>
    <submittedName>
        <fullName evidence="5">Type-F conjugative transfer system secretin TraK</fullName>
    </submittedName>
</protein>
<evidence type="ECO:0000259" key="3">
    <source>
        <dbReference type="Pfam" id="PF06586"/>
    </source>
</evidence>
<organism evidence="5 6">
    <name type="scientific">Geomesophilobacter sediminis</name>
    <dbReference type="NCBI Taxonomy" id="2798584"/>
    <lineage>
        <taxon>Bacteria</taxon>
        <taxon>Pseudomonadati</taxon>
        <taxon>Thermodesulfobacteriota</taxon>
        <taxon>Desulfuromonadia</taxon>
        <taxon>Geobacterales</taxon>
        <taxon>Geobacteraceae</taxon>
        <taxon>Geomesophilobacter</taxon>
    </lineage>
</organism>
<name>A0A8J7IQH7_9BACT</name>
<feature type="domain" description="TraK C-terminal" evidence="4">
    <location>
        <begin position="155"/>
        <end position="269"/>
    </location>
</feature>
<evidence type="ECO:0000256" key="2">
    <source>
        <dbReference type="SAM" id="SignalP"/>
    </source>
</evidence>
<dbReference type="InterPro" id="IPR055397">
    <property type="entry name" value="TraK_C"/>
</dbReference>
<dbReference type="InterPro" id="IPR010563">
    <property type="entry name" value="TraK_N"/>
</dbReference>
<dbReference type="RefSeq" id="WP_199383779.1">
    <property type="nucleotide sequence ID" value="NZ_JAEMHM010000006.1"/>
</dbReference>
<dbReference type="Pfam" id="PF23536">
    <property type="entry name" value="TraK_C"/>
    <property type="match status" value="1"/>
</dbReference>
<evidence type="ECO:0000259" key="4">
    <source>
        <dbReference type="Pfam" id="PF23536"/>
    </source>
</evidence>
<accession>A0A8J7IQH7</accession>
<gene>
    <name evidence="5" type="ORF">JFN93_09265</name>
</gene>
<reference evidence="5" key="1">
    <citation type="submission" date="2020-12" db="EMBL/GenBank/DDBJ databases">
        <title>Geomonas sp. Red875, isolated from river sediment.</title>
        <authorList>
            <person name="Xu Z."/>
            <person name="Zhang Z."/>
            <person name="Masuda Y."/>
            <person name="Itoh H."/>
            <person name="Senoo K."/>
        </authorList>
    </citation>
    <scope>NUCLEOTIDE SEQUENCE</scope>
    <source>
        <strain evidence="5">Red875</strain>
    </source>
</reference>
<feature type="chain" id="PRO_5035279212" evidence="2">
    <location>
        <begin position="20"/>
        <end position="317"/>
    </location>
</feature>
<keyword evidence="2" id="KW-0732">Signal</keyword>
<evidence type="ECO:0000256" key="1">
    <source>
        <dbReference type="SAM" id="MobiDB-lite"/>
    </source>
</evidence>
<evidence type="ECO:0000313" key="6">
    <source>
        <dbReference type="Proteomes" id="UP000636888"/>
    </source>
</evidence>
<comment type="caution">
    <text evidence="5">The sequence shown here is derived from an EMBL/GenBank/DDBJ whole genome shotgun (WGS) entry which is preliminary data.</text>
</comment>
<feature type="signal peptide" evidence="2">
    <location>
        <begin position="1"/>
        <end position="19"/>
    </location>
</feature>
<feature type="domain" description="TraK N-terminal" evidence="3">
    <location>
        <begin position="56"/>
        <end position="148"/>
    </location>
</feature>
<keyword evidence="6" id="KW-1185">Reference proteome</keyword>
<evidence type="ECO:0000313" key="5">
    <source>
        <dbReference type="EMBL" id="MBJ6724894.1"/>
    </source>
</evidence>
<feature type="region of interest" description="Disordered" evidence="1">
    <location>
        <begin position="278"/>
        <end position="317"/>
    </location>
</feature>
<dbReference type="EMBL" id="JAEMHM010000006">
    <property type="protein sequence ID" value="MBJ6724894.1"/>
    <property type="molecule type" value="Genomic_DNA"/>
</dbReference>
<dbReference type="Proteomes" id="UP000636888">
    <property type="component" value="Unassembled WGS sequence"/>
</dbReference>
<sequence>MMHKVAFLVAVMAPMMAFAADHGKTEQTIKQRSVAPVEKQAEQFPPEGEFPVVIPPEVTTTIRLSSSDLNRISCTAEIKEALTSTEKGVTIKITGKDAFVKFKVTKRGDRMVYSTTPTEVYVVCGDETYSMIAFPQRIPSQTIRLSSGKEKRIKENISLYSGLPFEKKLLKIIKEVFTEQIPDSYTVTREVKRFDAYKEIRLTLRRTVDIEGEGLRVKEYEVALKDGIPQFKMNEKMFIRTELAENPVAVSLERHLLRGGDTSRLFIVEQRATRQGMKRLDGELPVMDARPHEARQPQRKGLEHEAGFKAQEADDEK</sequence>
<dbReference type="AlphaFoldDB" id="A0A8J7IQH7"/>
<feature type="compositionally biased region" description="Basic and acidic residues" evidence="1">
    <location>
        <begin position="289"/>
        <end position="307"/>
    </location>
</feature>